<dbReference type="InterPro" id="IPR015424">
    <property type="entry name" value="PyrdxlP-dep_Trfase"/>
</dbReference>
<gene>
    <name evidence="3" type="primary">metZ</name>
    <name evidence="6" type="ORF">G3A50_12480</name>
</gene>
<dbReference type="Gene3D" id="3.90.1150.10">
    <property type="entry name" value="Aspartate Aminotransferase, domain 1"/>
    <property type="match status" value="1"/>
</dbReference>
<dbReference type="KEGG" id="apra:G3A50_12480"/>
<dbReference type="EMBL" id="CP048630">
    <property type="protein sequence ID" value="QIB34435.1"/>
    <property type="molecule type" value="Genomic_DNA"/>
</dbReference>
<dbReference type="PANTHER" id="PTHR11808:SF80">
    <property type="entry name" value="CYSTATHIONINE GAMMA-LYASE"/>
    <property type="match status" value="1"/>
</dbReference>
<dbReference type="PANTHER" id="PTHR11808">
    <property type="entry name" value="TRANS-SULFURATION ENZYME FAMILY MEMBER"/>
    <property type="match status" value="1"/>
</dbReference>
<reference evidence="6 7" key="1">
    <citation type="submission" date="2020-02" db="EMBL/GenBank/DDBJ databases">
        <authorList>
            <person name="Li G."/>
        </authorList>
    </citation>
    <scope>NUCLEOTIDE SEQUENCE [LARGE SCALE GENOMIC DNA]</scope>
    <source>
        <strain evidence="6 7">DSM 102029</strain>
    </source>
</reference>
<comment type="function">
    <text evidence="3">Catalyzes the formation of L-homocysteine from O-succinyl-L-homoserine (OSHS) and hydrogen sulfide.</text>
</comment>
<dbReference type="FunFam" id="3.40.640.10:FF:000046">
    <property type="entry name" value="Cystathionine gamma-lyase"/>
    <property type="match status" value="1"/>
</dbReference>
<dbReference type="InterPro" id="IPR015421">
    <property type="entry name" value="PyrdxlP-dep_Trfase_major"/>
</dbReference>
<dbReference type="PIRSF" id="PIRSF001434">
    <property type="entry name" value="CGS"/>
    <property type="match status" value="1"/>
</dbReference>
<comment type="pathway">
    <text evidence="3">Amino-acid biosynthesis; L-methionine biosynthesis via de novo pathway; L-homocysteine from O-succinyl-L-homoserine: step 1/1.</text>
</comment>
<evidence type="ECO:0000256" key="4">
    <source>
        <dbReference type="PIRSR" id="PIRSR001434-2"/>
    </source>
</evidence>
<comment type="similarity">
    <text evidence="3">Belongs to the trans-sulfuration enzymes family. MetZ subfamily.</text>
</comment>
<dbReference type="SUPFAM" id="SSF53383">
    <property type="entry name" value="PLP-dependent transferases"/>
    <property type="match status" value="1"/>
</dbReference>
<dbReference type="HAMAP" id="MF_02056">
    <property type="entry name" value="MetZ"/>
    <property type="match status" value="1"/>
</dbReference>
<dbReference type="GO" id="GO:0005737">
    <property type="term" value="C:cytoplasm"/>
    <property type="evidence" value="ECO:0007669"/>
    <property type="project" value="TreeGrafter"/>
</dbReference>
<comment type="subunit">
    <text evidence="3">Homotetramer.</text>
</comment>
<dbReference type="Pfam" id="PF01053">
    <property type="entry name" value="Cys_Met_Meta_PP"/>
    <property type="match status" value="1"/>
</dbReference>
<comment type="cofactor">
    <cofactor evidence="1 3 5">
        <name>pyridoxal 5'-phosphate</name>
        <dbReference type="ChEBI" id="CHEBI:597326"/>
    </cofactor>
</comment>
<name>A0A6P1YMS3_9HYPH</name>
<dbReference type="Proteomes" id="UP000464751">
    <property type="component" value="Chromosome"/>
</dbReference>
<dbReference type="Gene3D" id="3.40.640.10">
    <property type="entry name" value="Type I PLP-dependent aspartate aminotransferase-like (Major domain)"/>
    <property type="match status" value="1"/>
</dbReference>
<dbReference type="UniPathway" id="UPA00051">
    <property type="reaction ID" value="UER00449"/>
</dbReference>
<dbReference type="GO" id="GO:0071268">
    <property type="term" value="P:homocysteine biosynthetic process"/>
    <property type="evidence" value="ECO:0007669"/>
    <property type="project" value="InterPro"/>
</dbReference>
<dbReference type="RefSeq" id="WP_163075578.1">
    <property type="nucleotide sequence ID" value="NZ_CP048630.1"/>
</dbReference>
<dbReference type="InterPro" id="IPR015422">
    <property type="entry name" value="PyrdxlP-dep_Trfase_small"/>
</dbReference>
<dbReference type="NCBIfam" id="TIGR01325">
    <property type="entry name" value="O_suc_HS_sulf"/>
    <property type="match status" value="1"/>
</dbReference>
<dbReference type="FunFam" id="3.90.1150.10:FF:000033">
    <property type="entry name" value="Cystathionine gamma-synthase"/>
    <property type="match status" value="1"/>
</dbReference>
<keyword evidence="7" id="KW-1185">Reference proteome</keyword>
<evidence type="ECO:0000313" key="6">
    <source>
        <dbReference type="EMBL" id="QIB34435.1"/>
    </source>
</evidence>
<dbReference type="EC" id="2.5.1.-" evidence="3"/>
<dbReference type="CDD" id="cd00614">
    <property type="entry name" value="CGS_like"/>
    <property type="match status" value="1"/>
</dbReference>
<organism evidence="6 7">
    <name type="scientific">Ancylobacter pratisalsi</name>
    <dbReference type="NCBI Taxonomy" id="1745854"/>
    <lineage>
        <taxon>Bacteria</taxon>
        <taxon>Pseudomonadati</taxon>
        <taxon>Pseudomonadota</taxon>
        <taxon>Alphaproteobacteria</taxon>
        <taxon>Hyphomicrobiales</taxon>
        <taxon>Xanthobacteraceae</taxon>
        <taxon>Ancylobacter</taxon>
    </lineage>
</organism>
<keyword evidence="3" id="KW-0808">Transferase</keyword>
<evidence type="ECO:0000313" key="7">
    <source>
        <dbReference type="Proteomes" id="UP000464751"/>
    </source>
</evidence>
<dbReference type="GO" id="GO:0016765">
    <property type="term" value="F:transferase activity, transferring alkyl or aryl (other than methyl) groups"/>
    <property type="evidence" value="ECO:0007669"/>
    <property type="project" value="UniProtKB-UniRule"/>
</dbReference>
<dbReference type="NCBIfam" id="NF006003">
    <property type="entry name" value="PRK08133.1"/>
    <property type="match status" value="1"/>
</dbReference>
<proteinExistence type="inferred from homology"/>
<dbReference type="GO" id="GO:0019346">
    <property type="term" value="P:transsulfuration"/>
    <property type="evidence" value="ECO:0007669"/>
    <property type="project" value="InterPro"/>
</dbReference>
<evidence type="ECO:0000256" key="5">
    <source>
        <dbReference type="RuleBase" id="RU362118"/>
    </source>
</evidence>
<comment type="catalytic activity">
    <reaction evidence="3">
        <text>O-succinyl-L-homoserine + hydrogen sulfide = L-homocysteine + succinate</text>
        <dbReference type="Rhea" id="RHEA:27826"/>
        <dbReference type="ChEBI" id="CHEBI:29919"/>
        <dbReference type="ChEBI" id="CHEBI:30031"/>
        <dbReference type="ChEBI" id="CHEBI:57661"/>
        <dbReference type="ChEBI" id="CHEBI:58199"/>
    </reaction>
</comment>
<keyword evidence="3" id="KW-0486">Methionine biosynthesis</keyword>
<sequence length="402" mass="43037">MTTPDKLTPADIAALRPDTRLVHGGILRSPFGETSETLYLTQGYVYDSAEQAEARFKGDDPGFIYTRYSNPTAAMFEARLALLEGAEVARATASGMAAVTAALLCQLKAGDHVVAARALFGSCRYVIEELLPRFGVAATLVDGTDISAWKAAVRPETKVLFLESPTNPTLELVDIAAVAQVSKAAGACLVVDNVFATPMLQSPLALGADVVVYSATKHIDGQGRCLAGAVLCSQKFLDDHLQTFLRQTGPSVSPFNAWVMLKGLETLPLRIERSQSSAATLADRLAGQALITKMIYPYRADHPQHELARRQMKGGGTLVTFEVEGGKAAAFRFLNALKVVRISNNLGDAKSLVTHPATTTHQRFSPEARAEMGISDGMVRLSVGLEHVDDLTDDLVRALAAV</sequence>
<keyword evidence="3" id="KW-0028">Amino-acid biosynthesis</keyword>
<evidence type="ECO:0000256" key="2">
    <source>
        <dbReference type="ARBA" id="ARBA00022898"/>
    </source>
</evidence>
<dbReference type="AlphaFoldDB" id="A0A6P1YMS3"/>
<feature type="modified residue" description="N6-(pyridoxal phosphate)lysine" evidence="3 4">
    <location>
        <position position="217"/>
    </location>
</feature>
<dbReference type="InterPro" id="IPR000277">
    <property type="entry name" value="Cys/Met-Metab_PyrdxlP-dep_enz"/>
</dbReference>
<accession>A0A6P1YMS3</accession>
<dbReference type="NCBIfam" id="NF005696">
    <property type="entry name" value="PRK07504.1"/>
    <property type="match status" value="1"/>
</dbReference>
<evidence type="ECO:0000256" key="3">
    <source>
        <dbReference type="HAMAP-Rule" id="MF_02056"/>
    </source>
</evidence>
<dbReference type="GO" id="GO:0071266">
    <property type="term" value="P:'de novo' L-methionine biosynthetic process"/>
    <property type="evidence" value="ECO:0007669"/>
    <property type="project" value="UniProtKB-UniRule"/>
</dbReference>
<keyword evidence="2 3" id="KW-0663">Pyridoxal phosphate</keyword>
<dbReference type="InterPro" id="IPR006234">
    <property type="entry name" value="O-succ-hSer_sulfhydrylase"/>
</dbReference>
<protein>
    <recommendedName>
        <fullName evidence="3">O-succinylhomoserine sulfhydrylase</fullName>
        <shortName evidence="3">OSH sulfhydrylase</shortName>
        <shortName evidence="3">OSHS sulfhydrylase</shortName>
        <ecNumber evidence="3">2.5.1.-</ecNumber>
    </recommendedName>
</protein>
<dbReference type="GO" id="GO:0016846">
    <property type="term" value="F:carbon-sulfur lyase activity"/>
    <property type="evidence" value="ECO:0007669"/>
    <property type="project" value="TreeGrafter"/>
</dbReference>
<evidence type="ECO:0000256" key="1">
    <source>
        <dbReference type="ARBA" id="ARBA00001933"/>
    </source>
</evidence>
<dbReference type="GO" id="GO:0030170">
    <property type="term" value="F:pyridoxal phosphate binding"/>
    <property type="evidence" value="ECO:0007669"/>
    <property type="project" value="UniProtKB-UniRule"/>
</dbReference>